<gene>
    <name evidence="1" type="ORF">SAMN05216302_101161</name>
</gene>
<evidence type="ECO:0000313" key="2">
    <source>
        <dbReference type="Proteomes" id="UP000199533"/>
    </source>
</evidence>
<sequence>MSNFTEGPWLILQLPGEVFNTNIESASGKAIAECYVNAEHGLAAGIKETKANAKLIAAAPDLYEALLLAVAFITGSDEKKDYLETISVIESAIKKVNNDE</sequence>
<reference evidence="2" key="1">
    <citation type="submission" date="2016-10" db="EMBL/GenBank/DDBJ databases">
        <authorList>
            <person name="Varghese N."/>
            <person name="Submissions S."/>
        </authorList>
    </citation>
    <scope>NUCLEOTIDE SEQUENCE [LARGE SCALE GENOMIC DNA]</scope>
    <source>
        <strain evidence="2">Nm69</strain>
    </source>
</reference>
<keyword evidence="2" id="KW-1185">Reference proteome</keyword>
<dbReference type="AlphaFoldDB" id="A0A1I4B7C0"/>
<dbReference type="Proteomes" id="UP000199533">
    <property type="component" value="Unassembled WGS sequence"/>
</dbReference>
<dbReference type="STRING" id="52441.SAMN05216302_101161"/>
<proteinExistence type="predicted"/>
<dbReference type="EMBL" id="FOSP01000011">
    <property type="protein sequence ID" value="SFK64423.1"/>
    <property type="molecule type" value="Genomic_DNA"/>
</dbReference>
<dbReference type="OrthoDB" id="9157544at2"/>
<evidence type="ECO:0000313" key="1">
    <source>
        <dbReference type="EMBL" id="SFK64423.1"/>
    </source>
</evidence>
<organism evidence="1 2">
    <name type="scientific">Nitrosomonas aestuarii</name>
    <dbReference type="NCBI Taxonomy" id="52441"/>
    <lineage>
        <taxon>Bacteria</taxon>
        <taxon>Pseudomonadati</taxon>
        <taxon>Pseudomonadota</taxon>
        <taxon>Betaproteobacteria</taxon>
        <taxon>Nitrosomonadales</taxon>
        <taxon>Nitrosomonadaceae</taxon>
        <taxon>Nitrosomonas</taxon>
    </lineage>
</organism>
<accession>A0A1I4B7C0</accession>
<dbReference type="RefSeq" id="WP_090699140.1">
    <property type="nucleotide sequence ID" value="NZ_FOSP01000011.1"/>
</dbReference>
<name>A0A1I4B7C0_9PROT</name>
<protein>
    <submittedName>
        <fullName evidence="1">Uncharacterized protein</fullName>
    </submittedName>
</protein>